<protein>
    <recommendedName>
        <fullName evidence="2">DUF2326 domain-containing protein</fullName>
    </recommendedName>
</protein>
<dbReference type="AlphaFoldDB" id="Q892Z4"/>
<dbReference type="Proteomes" id="UP000001412">
    <property type="component" value="Chromosome"/>
</dbReference>
<sequence length="555" mass="64517">MKILRLKIKDKLGEIIRDIEFAEVGISFIYGDIQEPKNLGAAINSLGKTLLIKCIDYIYGANEDSKIIKDDIQGYILEAVIKYNNDEYFINRTLGSSEEILINNKPYSLSDYKDFFNIKRSVYGKQIIINKKASEISYRTKPNKDDYVNFLSLLGLNDIIKSIEEIYNSQDTIKSYKKNKLELISFYGDFDLKQIDEEIYFVDKEVKRLTDELDTISKKIKNIEVSEMQINIVEEYANKSSKLKKTKSEYEKAKLECSRLIEFIENSNKVDISSEHILAIYEKAKQEVPELVKRKIQEVEAFHKKVFDERKEFLNNKKATIEKNISKLEVEIANLSTEVDKLGKIISLNQVYQESIELYEKYNSDLQELKYKEGKLSQVKNIDENIKNEDSNLTTNFNDASKGVNKYKELIDKYRDFIYSITKSIYDEDVNSYFDIKIKKKHQTTRPVLLEINLKGDTGEGVNEVKKNLMDYLLFRYNTCTELLIQDSSCYNGIDPRQVSSMIIEVSNIAEIINKQAIIAINKYQLGGYEDVIKLVKSNSSIILSEKDKLFRFDF</sequence>
<dbReference type="Pfam" id="PF10088">
    <property type="entry name" value="DUF2326"/>
    <property type="match status" value="1"/>
</dbReference>
<feature type="coiled-coil region" evidence="1">
    <location>
        <begin position="192"/>
        <end position="256"/>
    </location>
</feature>
<evidence type="ECO:0000313" key="3">
    <source>
        <dbReference type="EMBL" id="AAO36448.1"/>
    </source>
</evidence>
<gene>
    <name evidence="3" type="ordered locus">CTC_01938</name>
</gene>
<feature type="coiled-coil region" evidence="1">
    <location>
        <begin position="311"/>
        <end position="345"/>
    </location>
</feature>
<evidence type="ECO:0000259" key="2">
    <source>
        <dbReference type="Pfam" id="PF10088"/>
    </source>
</evidence>
<dbReference type="InterPro" id="IPR018760">
    <property type="entry name" value="DUF2326"/>
</dbReference>
<dbReference type="InterPro" id="IPR027417">
    <property type="entry name" value="P-loop_NTPase"/>
</dbReference>
<feature type="domain" description="DUF2326" evidence="2">
    <location>
        <begin position="421"/>
        <end position="555"/>
    </location>
</feature>
<name>Q892Z4_CLOTE</name>
<dbReference type="OrthoDB" id="2087520at2"/>
<dbReference type="HOGENOM" id="CLU_488942_0_0_9"/>
<reference evidence="3 4" key="1">
    <citation type="journal article" date="2003" name="Proc. Natl. Acad. Sci. U.S.A.">
        <title>The genome sequence of Clostridium tetani, the causative agent of tetanus disease.</title>
        <authorList>
            <person name="Brueggemann H."/>
            <person name="Baumer S."/>
            <person name="Fricke W.F."/>
            <person name="Wiezer A."/>
            <person name="Liesegang H."/>
            <person name="Decker I."/>
            <person name="Herzberg C."/>
            <person name="Martinez-Arias R."/>
            <person name="Merkl R."/>
            <person name="Henne A."/>
            <person name="Gottschalk G."/>
        </authorList>
    </citation>
    <scope>NUCLEOTIDE SEQUENCE [LARGE SCALE GENOMIC DNA]</scope>
    <source>
        <strain evidence="4">Massachusetts / E88</strain>
    </source>
</reference>
<dbReference type="GeneID" id="24253068"/>
<proteinExistence type="predicted"/>
<dbReference type="RefSeq" id="WP_011100108.1">
    <property type="nucleotide sequence ID" value="NC_004557.1"/>
</dbReference>
<accession>Q892Z4</accession>
<keyword evidence="1" id="KW-0175">Coiled coil</keyword>
<keyword evidence="4" id="KW-1185">Reference proteome</keyword>
<dbReference type="Gene3D" id="3.40.50.300">
    <property type="entry name" value="P-loop containing nucleotide triphosphate hydrolases"/>
    <property type="match status" value="1"/>
</dbReference>
<organism evidence="3 4">
    <name type="scientific">Clostridium tetani (strain Massachusetts / E88)</name>
    <dbReference type="NCBI Taxonomy" id="212717"/>
    <lineage>
        <taxon>Bacteria</taxon>
        <taxon>Bacillati</taxon>
        <taxon>Bacillota</taxon>
        <taxon>Clostridia</taxon>
        <taxon>Eubacteriales</taxon>
        <taxon>Clostridiaceae</taxon>
        <taxon>Clostridium</taxon>
    </lineage>
</organism>
<dbReference type="KEGG" id="ctc:CTC_01938"/>
<evidence type="ECO:0000313" key="4">
    <source>
        <dbReference type="Proteomes" id="UP000001412"/>
    </source>
</evidence>
<dbReference type="EMBL" id="AE015927">
    <property type="protein sequence ID" value="AAO36448.1"/>
    <property type="molecule type" value="Genomic_DNA"/>
</dbReference>
<evidence type="ECO:0000256" key="1">
    <source>
        <dbReference type="SAM" id="Coils"/>
    </source>
</evidence>